<protein>
    <submittedName>
        <fullName evidence="1">Uncharacterized protein</fullName>
    </submittedName>
</protein>
<reference evidence="1 2" key="1">
    <citation type="submission" date="2018-11" db="EMBL/GenBank/DDBJ databases">
        <authorList>
            <consortium name="Pathogen Informatics"/>
        </authorList>
    </citation>
    <scope>NUCLEOTIDE SEQUENCE [LARGE SCALE GENOMIC DNA]</scope>
</reference>
<dbReference type="Proteomes" id="UP000271889">
    <property type="component" value="Unassembled WGS sequence"/>
</dbReference>
<organism evidence="1 2">
    <name type="scientific">Cylicostephanus goldi</name>
    <name type="common">Nematode worm</name>
    <dbReference type="NCBI Taxonomy" id="71465"/>
    <lineage>
        <taxon>Eukaryota</taxon>
        <taxon>Metazoa</taxon>
        <taxon>Ecdysozoa</taxon>
        <taxon>Nematoda</taxon>
        <taxon>Chromadorea</taxon>
        <taxon>Rhabditida</taxon>
        <taxon>Rhabditina</taxon>
        <taxon>Rhabditomorpha</taxon>
        <taxon>Strongyloidea</taxon>
        <taxon>Strongylidae</taxon>
        <taxon>Cylicostephanus</taxon>
    </lineage>
</organism>
<accession>A0A3P7QRZ3</accession>
<dbReference type="EMBL" id="UYRV01120872">
    <property type="protein sequence ID" value="VDN32539.1"/>
    <property type="molecule type" value="Genomic_DNA"/>
</dbReference>
<proteinExistence type="predicted"/>
<keyword evidence="2" id="KW-1185">Reference proteome</keyword>
<name>A0A3P7QRZ3_CYLGO</name>
<dbReference type="AlphaFoldDB" id="A0A3P7QRZ3"/>
<evidence type="ECO:0000313" key="1">
    <source>
        <dbReference type="EMBL" id="VDN32539.1"/>
    </source>
</evidence>
<evidence type="ECO:0000313" key="2">
    <source>
        <dbReference type="Proteomes" id="UP000271889"/>
    </source>
</evidence>
<gene>
    <name evidence="1" type="ORF">CGOC_LOCUS12134</name>
</gene>
<sequence length="80" mass="9215">MKRPKKDDHAGILARVLVGYNGQSGAIVLRHVMVDIEEEKESVHNRVDAKVVLLRWNNATHRYICASFRLLSSELRIYNL</sequence>